<protein>
    <submittedName>
        <fullName evidence="1">Glycosyltransferase family 2 protein</fullName>
        <ecNumber evidence="1">2.4.-.-</ecNumber>
    </submittedName>
</protein>
<dbReference type="RefSeq" id="WP_377835478.1">
    <property type="nucleotide sequence ID" value="NZ_JBHRSK010000021.1"/>
</dbReference>
<reference evidence="2" key="1">
    <citation type="journal article" date="2019" name="Int. J. Syst. Evol. Microbiol.">
        <title>The Global Catalogue of Microorganisms (GCM) 10K type strain sequencing project: providing services to taxonomists for standard genome sequencing and annotation.</title>
        <authorList>
            <consortium name="The Broad Institute Genomics Platform"/>
            <consortium name="The Broad Institute Genome Sequencing Center for Infectious Disease"/>
            <person name="Wu L."/>
            <person name="Ma J."/>
        </authorList>
    </citation>
    <scope>NUCLEOTIDE SEQUENCE [LARGE SCALE GENOMIC DNA]</scope>
    <source>
        <strain evidence="2">KCTC 62192</strain>
    </source>
</reference>
<accession>A0ABV7AM53</accession>
<evidence type="ECO:0000313" key="1">
    <source>
        <dbReference type="EMBL" id="MFC2970474.1"/>
    </source>
</evidence>
<dbReference type="EMBL" id="JBHRSK010000021">
    <property type="protein sequence ID" value="MFC2970474.1"/>
    <property type="molecule type" value="Genomic_DNA"/>
</dbReference>
<proteinExistence type="predicted"/>
<dbReference type="Pfam" id="PF13704">
    <property type="entry name" value="Glyco_tranf_2_4"/>
    <property type="match status" value="1"/>
</dbReference>
<name>A0ABV7AM53_9RHOB</name>
<dbReference type="Proteomes" id="UP001595443">
    <property type="component" value="Unassembled WGS sequence"/>
</dbReference>
<keyword evidence="2" id="KW-1185">Reference proteome</keyword>
<organism evidence="1 2">
    <name type="scientific">Acidimangrovimonas pyrenivorans</name>
    <dbReference type="NCBI Taxonomy" id="2030798"/>
    <lineage>
        <taxon>Bacteria</taxon>
        <taxon>Pseudomonadati</taxon>
        <taxon>Pseudomonadota</taxon>
        <taxon>Alphaproteobacteria</taxon>
        <taxon>Rhodobacterales</taxon>
        <taxon>Paracoccaceae</taxon>
        <taxon>Acidimangrovimonas</taxon>
    </lineage>
</organism>
<dbReference type="EC" id="2.4.-.-" evidence="1"/>
<dbReference type="InterPro" id="IPR029044">
    <property type="entry name" value="Nucleotide-diphossugar_trans"/>
</dbReference>
<dbReference type="GO" id="GO:0016757">
    <property type="term" value="F:glycosyltransferase activity"/>
    <property type="evidence" value="ECO:0007669"/>
    <property type="project" value="UniProtKB-KW"/>
</dbReference>
<sequence length="658" mass="72995">MTESTPMTTRITMTLLVRDEQDILAQNIRFHGAMGVDSFIVMDNLSTDGTRELIAELAREFTIDYLHQPDDTYDQQAWVTEMARKAATDHGADWVINSDADEFWVPETGDLKTLLSGLSAETGILEVRRHNAVVICGDAPKGTGTAHPCTSTVFETESKTNLGTPLLTKVLHRAAATVEVEQGNHAVSGVPGSEEAAGARLRILHYPYRTLEHYKAKIAAGGRAYAANTRMPKGVGATWRAHYAGLEDGTVDRFWHDLAQFDEDVTFGLLSHRFFRDETVVRFFREMRHWQDRMTLQAAAEELLARTRGEVETVVKTSIGLLERVPPELRPNRPAYYHLQFTVNGGQSQLRWLASLPDRASPEELCADFAALRDAFSLFPRNRHIKSFLTTLLQVAHPEDSARLRADCAGRTVILHASCLPRLDATAESVASFDALGGDVHHIILHGENSAHGEAETGLSFGYDGRFLKVPTPDIYESLHRKLFYAYMLFDLLAPPRLLVKIDDDMILQNPGKFRACLDRVIAEQADYAGRRVGAERHESQWHGWHIGKCADPVIDSRGYQYPLPRDYAAGGYGYVLAPRGLAACSYMYLAMKEFFAMPVVGLEDACVGHATHATGIDLLDISIGEDTLAFPGLDTKGRRRILGTTQGSRSSDRSRAG</sequence>
<dbReference type="SUPFAM" id="SSF53448">
    <property type="entry name" value="Nucleotide-diphospho-sugar transferases"/>
    <property type="match status" value="1"/>
</dbReference>
<gene>
    <name evidence="1" type="ORF">ACFOES_20440</name>
</gene>
<keyword evidence="1" id="KW-0808">Transferase</keyword>
<evidence type="ECO:0000313" key="2">
    <source>
        <dbReference type="Proteomes" id="UP001595443"/>
    </source>
</evidence>
<dbReference type="Gene3D" id="3.90.550.10">
    <property type="entry name" value="Spore Coat Polysaccharide Biosynthesis Protein SpsA, Chain A"/>
    <property type="match status" value="1"/>
</dbReference>
<comment type="caution">
    <text evidence="1">The sequence shown here is derived from an EMBL/GenBank/DDBJ whole genome shotgun (WGS) entry which is preliminary data.</text>
</comment>
<keyword evidence="1" id="KW-0328">Glycosyltransferase</keyword>